<dbReference type="InterPro" id="IPR001525">
    <property type="entry name" value="C5_MeTfrase"/>
</dbReference>
<keyword evidence="5" id="KW-0680">Restriction system</keyword>
<organism evidence="8 9">
    <name type="scientific">Bradyrhizobium sediminis</name>
    <dbReference type="NCBI Taxonomy" id="2840469"/>
    <lineage>
        <taxon>Bacteria</taxon>
        <taxon>Pseudomonadati</taxon>
        <taxon>Pseudomonadota</taxon>
        <taxon>Alphaproteobacteria</taxon>
        <taxon>Hyphomicrobiales</taxon>
        <taxon>Nitrobacteraceae</taxon>
        <taxon>Bradyrhizobium</taxon>
    </lineage>
</organism>
<accession>A0A975RNB4</accession>
<reference evidence="8" key="1">
    <citation type="submission" date="2021-06" db="EMBL/GenBank/DDBJ databases">
        <title>Bradyrhizobium sp. S2-20-1 Genome sequencing.</title>
        <authorList>
            <person name="Jin L."/>
        </authorList>
    </citation>
    <scope>NUCLEOTIDE SEQUENCE</scope>
    <source>
        <strain evidence="8">S2-20-1</strain>
    </source>
</reference>
<dbReference type="InterPro" id="IPR031303">
    <property type="entry name" value="C5_meth_CS"/>
</dbReference>
<sequence>MTNHDPKPPAIGSLMGRVAAAIASRGLPVGVAAKIIGVGLQTLQNHLAGEHVRSDSAQKYENWLTGRTRSRNIFVVSKSRPDEDVYQEDEPFAPLTPPANPWLVVDIFSGCGGLSLGFDLQGGRRQFRTILAIDNQAAPIEVLNRNAQLMGAGDHPIGRQVDLTEFMNEAEFLAFFIQHTAVVTDDKSLLTSLTSLNNRALPTFFAAVAAVDHSLIKELDEIRDGLAWRNAYEHLDRQSLNQTSVASFHDKLRLPRPSLRTAVLPRLLWEQNSDIAPAHSPIKPDPLFVAHAKREWDQEVANLSAKRQASGRGQLSASARRVGAFVAFLASKGMVPVRDAWIRWRARRLTVRTKLFSDERFAMSLRRLYATHCQVTVLVGGPPCQGFSRIGRGKIRSLRDARVQVHGDAEAGDARNLLFLQYVMVLGALRPSVFLFENVQHFQSTVKADGVEFQATEVLAEAIANMSNGEVTYEVSSKVLDASRHGIPQTRQRYFMAGVIQTEGVDAAARYAESCLSLRRLPEATLALALAGLPEPEMVGGVMTGGEAMNTSAPVTGPSSDVHPYTGWIRQSIPTTSMAPDCVDGHAARSARTDDATFFSLMGPGKRWMDYRADEAQTIDELGAVLDGFLALPAAALNAAARAARKVGQKIPERDAIAELRGRLNGSLPLRLLLEQASSKLGAPHHLLTEGYLAKKDGHHGDWVARMDASRPSKTIVSHMGKDTYAYIHPAAPRTISVREAARIQSFPDWFTLQETALTDGFKMIGNAVPPMLSYGIANRVARVLSAIELGRRQPAAVRRG</sequence>
<evidence type="ECO:0000256" key="5">
    <source>
        <dbReference type="ARBA" id="ARBA00022747"/>
    </source>
</evidence>
<dbReference type="GO" id="GO:0003886">
    <property type="term" value="F:DNA (cytosine-5-)-methyltransferase activity"/>
    <property type="evidence" value="ECO:0007669"/>
    <property type="project" value="UniProtKB-EC"/>
</dbReference>
<dbReference type="PROSITE" id="PS51679">
    <property type="entry name" value="SAM_MT_C5"/>
    <property type="match status" value="1"/>
</dbReference>
<dbReference type="PROSITE" id="PS00095">
    <property type="entry name" value="C5_MTASE_2"/>
    <property type="match status" value="1"/>
</dbReference>
<dbReference type="GO" id="GO:0032259">
    <property type="term" value="P:methylation"/>
    <property type="evidence" value="ECO:0007669"/>
    <property type="project" value="UniProtKB-KW"/>
</dbReference>
<dbReference type="EC" id="2.1.1.37" evidence="1"/>
<dbReference type="SUPFAM" id="SSF53335">
    <property type="entry name" value="S-adenosyl-L-methionine-dependent methyltransferases"/>
    <property type="match status" value="2"/>
</dbReference>
<dbReference type="Pfam" id="PF00145">
    <property type="entry name" value="DNA_methylase"/>
    <property type="match status" value="2"/>
</dbReference>
<evidence type="ECO:0000256" key="4">
    <source>
        <dbReference type="ARBA" id="ARBA00022691"/>
    </source>
</evidence>
<evidence type="ECO:0000256" key="3">
    <source>
        <dbReference type="ARBA" id="ARBA00022679"/>
    </source>
</evidence>
<dbReference type="EMBL" id="CP076134">
    <property type="protein sequence ID" value="QWG14295.1"/>
    <property type="molecule type" value="Genomic_DNA"/>
</dbReference>
<dbReference type="REBASE" id="500624">
    <property type="entry name" value="M.BspS2201ORF6315P"/>
</dbReference>
<evidence type="ECO:0000313" key="9">
    <source>
        <dbReference type="Proteomes" id="UP000680839"/>
    </source>
</evidence>
<feature type="active site" evidence="7">
    <location>
        <position position="384"/>
    </location>
</feature>
<proteinExistence type="inferred from homology"/>
<evidence type="ECO:0000313" key="8">
    <source>
        <dbReference type="EMBL" id="QWG14295.1"/>
    </source>
</evidence>
<protein>
    <recommendedName>
        <fullName evidence="1">DNA (cytosine-5-)-methyltransferase</fullName>
        <ecNumber evidence="1">2.1.1.37</ecNumber>
    </recommendedName>
</protein>
<dbReference type="AlphaFoldDB" id="A0A975RNB4"/>
<dbReference type="GO" id="GO:0009307">
    <property type="term" value="P:DNA restriction-modification system"/>
    <property type="evidence" value="ECO:0007669"/>
    <property type="project" value="UniProtKB-KW"/>
</dbReference>
<keyword evidence="4 7" id="KW-0949">S-adenosyl-L-methionine</keyword>
<dbReference type="PANTHER" id="PTHR10629:SF52">
    <property type="entry name" value="DNA (CYTOSINE-5)-METHYLTRANSFERASE 1"/>
    <property type="match status" value="1"/>
</dbReference>
<gene>
    <name evidence="8" type="ORF">KMZ29_06315</name>
</gene>
<dbReference type="Gene3D" id="3.40.50.150">
    <property type="entry name" value="Vaccinia Virus protein VP39"/>
    <property type="match status" value="2"/>
</dbReference>
<dbReference type="RefSeq" id="WP_215622927.1">
    <property type="nucleotide sequence ID" value="NZ_CP076134.1"/>
</dbReference>
<keyword evidence="3 7" id="KW-0808">Transferase</keyword>
<dbReference type="InterPro" id="IPR050390">
    <property type="entry name" value="C5-Methyltransferase"/>
</dbReference>
<dbReference type="InterPro" id="IPR029063">
    <property type="entry name" value="SAM-dependent_MTases_sf"/>
</dbReference>
<keyword evidence="2 7" id="KW-0489">Methyltransferase</keyword>
<name>A0A975RNB4_9BRAD</name>
<evidence type="ECO:0000256" key="7">
    <source>
        <dbReference type="PROSITE-ProRule" id="PRU01016"/>
    </source>
</evidence>
<evidence type="ECO:0000256" key="2">
    <source>
        <dbReference type="ARBA" id="ARBA00022603"/>
    </source>
</evidence>
<dbReference type="Gene3D" id="3.90.120.10">
    <property type="entry name" value="DNA Methylase, subunit A, domain 2"/>
    <property type="match status" value="1"/>
</dbReference>
<comment type="catalytic activity">
    <reaction evidence="6">
        <text>a 2'-deoxycytidine in DNA + S-adenosyl-L-methionine = a 5-methyl-2'-deoxycytidine in DNA + S-adenosyl-L-homocysteine + H(+)</text>
        <dbReference type="Rhea" id="RHEA:13681"/>
        <dbReference type="Rhea" id="RHEA-COMP:11369"/>
        <dbReference type="Rhea" id="RHEA-COMP:11370"/>
        <dbReference type="ChEBI" id="CHEBI:15378"/>
        <dbReference type="ChEBI" id="CHEBI:57856"/>
        <dbReference type="ChEBI" id="CHEBI:59789"/>
        <dbReference type="ChEBI" id="CHEBI:85452"/>
        <dbReference type="ChEBI" id="CHEBI:85454"/>
        <dbReference type="EC" id="2.1.1.37"/>
    </reaction>
</comment>
<dbReference type="PANTHER" id="PTHR10629">
    <property type="entry name" value="CYTOSINE-SPECIFIC METHYLTRANSFERASE"/>
    <property type="match status" value="1"/>
</dbReference>
<dbReference type="Proteomes" id="UP000680839">
    <property type="component" value="Chromosome"/>
</dbReference>
<evidence type="ECO:0000256" key="6">
    <source>
        <dbReference type="ARBA" id="ARBA00047422"/>
    </source>
</evidence>
<comment type="similarity">
    <text evidence="7">Belongs to the class I-like SAM-binding methyltransferase superfamily. C5-methyltransferase family.</text>
</comment>
<evidence type="ECO:0000256" key="1">
    <source>
        <dbReference type="ARBA" id="ARBA00011975"/>
    </source>
</evidence>